<reference evidence="1 2" key="1">
    <citation type="journal article" date="2024" name="Commun. Biol.">
        <title>Comparative genomic analysis of thermophilic fungi reveals convergent evolutionary adaptations and gene losses.</title>
        <authorList>
            <person name="Steindorff A.S."/>
            <person name="Aguilar-Pontes M.V."/>
            <person name="Robinson A.J."/>
            <person name="Andreopoulos B."/>
            <person name="LaButti K."/>
            <person name="Kuo A."/>
            <person name="Mondo S."/>
            <person name="Riley R."/>
            <person name="Otillar R."/>
            <person name="Haridas S."/>
            <person name="Lipzen A."/>
            <person name="Grimwood J."/>
            <person name="Schmutz J."/>
            <person name="Clum A."/>
            <person name="Reid I.D."/>
            <person name="Moisan M.C."/>
            <person name="Butler G."/>
            <person name="Nguyen T.T.M."/>
            <person name="Dewar K."/>
            <person name="Conant G."/>
            <person name="Drula E."/>
            <person name="Henrissat B."/>
            <person name="Hansel C."/>
            <person name="Singer S."/>
            <person name="Hutchinson M.I."/>
            <person name="de Vries R.P."/>
            <person name="Natvig D.O."/>
            <person name="Powell A.J."/>
            <person name="Tsang A."/>
            <person name="Grigoriev I.V."/>
        </authorList>
    </citation>
    <scope>NUCLEOTIDE SEQUENCE [LARGE SCALE GENOMIC DNA]</scope>
    <source>
        <strain evidence="1 2">CBS 494.80</strain>
    </source>
</reference>
<accession>A0ABR4C9N8</accession>
<sequence>MSPNYFGKLHNISLTLATTTIFQPPFVFTASTIPQPPHWTPLSTTLRRFTSHIHAPEILKKELRLSSSSHPTMKGNAKA</sequence>
<comment type="caution">
    <text evidence="1">The sequence shown here is derived from an EMBL/GenBank/DDBJ whole genome shotgun (WGS) entry which is preliminary data.</text>
</comment>
<dbReference type="Proteomes" id="UP001595075">
    <property type="component" value="Unassembled WGS sequence"/>
</dbReference>
<protein>
    <submittedName>
        <fullName evidence="1">Uncharacterized protein</fullName>
    </submittedName>
</protein>
<organism evidence="1 2">
    <name type="scientific">Oculimacula yallundae</name>
    <dbReference type="NCBI Taxonomy" id="86028"/>
    <lineage>
        <taxon>Eukaryota</taxon>
        <taxon>Fungi</taxon>
        <taxon>Dikarya</taxon>
        <taxon>Ascomycota</taxon>
        <taxon>Pezizomycotina</taxon>
        <taxon>Leotiomycetes</taxon>
        <taxon>Helotiales</taxon>
        <taxon>Ploettnerulaceae</taxon>
        <taxon>Oculimacula</taxon>
    </lineage>
</organism>
<name>A0ABR4C9N8_9HELO</name>
<keyword evidence="2" id="KW-1185">Reference proteome</keyword>
<gene>
    <name evidence="1" type="ORF">VTL71DRAFT_2458</name>
</gene>
<proteinExistence type="predicted"/>
<evidence type="ECO:0000313" key="2">
    <source>
        <dbReference type="Proteomes" id="UP001595075"/>
    </source>
</evidence>
<evidence type="ECO:0000313" key="1">
    <source>
        <dbReference type="EMBL" id="KAL2066387.1"/>
    </source>
</evidence>
<feature type="non-terminal residue" evidence="1">
    <location>
        <position position="79"/>
    </location>
</feature>
<dbReference type="EMBL" id="JAZHXI010000011">
    <property type="protein sequence ID" value="KAL2066387.1"/>
    <property type="molecule type" value="Genomic_DNA"/>
</dbReference>